<reference evidence="1 2" key="1">
    <citation type="journal article" date="2021" name="Elife">
        <title>Chloroplast acquisition without the gene transfer in kleptoplastic sea slugs, Plakobranchus ocellatus.</title>
        <authorList>
            <person name="Maeda T."/>
            <person name="Takahashi S."/>
            <person name="Yoshida T."/>
            <person name="Shimamura S."/>
            <person name="Takaki Y."/>
            <person name="Nagai Y."/>
            <person name="Toyoda A."/>
            <person name="Suzuki Y."/>
            <person name="Arimoto A."/>
            <person name="Ishii H."/>
            <person name="Satoh N."/>
            <person name="Nishiyama T."/>
            <person name="Hasebe M."/>
            <person name="Maruyama T."/>
            <person name="Minagawa J."/>
            <person name="Obokata J."/>
            <person name="Shigenobu S."/>
        </authorList>
    </citation>
    <scope>NUCLEOTIDE SEQUENCE [LARGE SCALE GENOMIC DNA]</scope>
</reference>
<gene>
    <name evidence="1" type="ORF">PoB_002216500</name>
</gene>
<dbReference type="AlphaFoldDB" id="A0AAV3ZJ38"/>
<dbReference type="Proteomes" id="UP000735302">
    <property type="component" value="Unassembled WGS sequence"/>
</dbReference>
<name>A0AAV3ZJ38_9GAST</name>
<accession>A0AAV3ZJ38</accession>
<evidence type="ECO:0000313" key="1">
    <source>
        <dbReference type="EMBL" id="GFN95659.1"/>
    </source>
</evidence>
<organism evidence="1 2">
    <name type="scientific">Plakobranchus ocellatus</name>
    <dbReference type="NCBI Taxonomy" id="259542"/>
    <lineage>
        <taxon>Eukaryota</taxon>
        <taxon>Metazoa</taxon>
        <taxon>Spiralia</taxon>
        <taxon>Lophotrochozoa</taxon>
        <taxon>Mollusca</taxon>
        <taxon>Gastropoda</taxon>
        <taxon>Heterobranchia</taxon>
        <taxon>Euthyneura</taxon>
        <taxon>Panpulmonata</taxon>
        <taxon>Sacoglossa</taxon>
        <taxon>Placobranchoidea</taxon>
        <taxon>Plakobranchidae</taxon>
        <taxon>Plakobranchus</taxon>
    </lineage>
</organism>
<comment type="caution">
    <text evidence="1">The sequence shown here is derived from an EMBL/GenBank/DDBJ whole genome shotgun (WGS) entry which is preliminary data.</text>
</comment>
<sequence>MSGPAVSSRPPVRKSSQRKGVWPWALCDDVVVAGDAAGTRRCPAAGLQSVGGERLPLCHSGNELRLSEDGAKAKSGGNRHKLTGWRAGELTAAANLAA</sequence>
<protein>
    <submittedName>
        <fullName evidence="1">Uncharacterized protein</fullName>
    </submittedName>
</protein>
<dbReference type="EMBL" id="BLXT01002522">
    <property type="protein sequence ID" value="GFN95659.1"/>
    <property type="molecule type" value="Genomic_DNA"/>
</dbReference>
<evidence type="ECO:0000313" key="2">
    <source>
        <dbReference type="Proteomes" id="UP000735302"/>
    </source>
</evidence>
<keyword evidence="2" id="KW-1185">Reference proteome</keyword>
<proteinExistence type="predicted"/>